<feature type="compositionally biased region" description="Polar residues" evidence="1">
    <location>
        <begin position="72"/>
        <end position="81"/>
    </location>
</feature>
<keyword evidence="3" id="KW-1185">Reference proteome</keyword>
<feature type="region of interest" description="Disordered" evidence="1">
    <location>
        <begin position="1"/>
        <end position="30"/>
    </location>
</feature>
<accession>A0A8B9MNF6</accession>
<reference evidence="2" key="1">
    <citation type="submission" date="2025-08" db="UniProtKB">
        <authorList>
            <consortium name="Ensembl"/>
        </authorList>
    </citation>
    <scope>IDENTIFICATION</scope>
</reference>
<dbReference type="AlphaFoldDB" id="A0A8B9MNF6"/>
<reference evidence="2" key="2">
    <citation type="submission" date="2025-09" db="UniProtKB">
        <authorList>
            <consortium name="Ensembl"/>
        </authorList>
    </citation>
    <scope>IDENTIFICATION</scope>
</reference>
<protein>
    <submittedName>
        <fullName evidence="2">Uncharacterized protein</fullName>
    </submittedName>
</protein>
<feature type="region of interest" description="Disordered" evidence="1">
    <location>
        <begin position="72"/>
        <end position="92"/>
    </location>
</feature>
<dbReference type="Ensembl" id="ENSANIT00000011852.1">
    <property type="protein sequence ID" value="ENSANIP00000011457.1"/>
    <property type="gene ID" value="ENSANIG00000007753.1"/>
</dbReference>
<name>A0A8B9MNF6_9AVES</name>
<dbReference type="Proteomes" id="UP000694541">
    <property type="component" value="Unplaced"/>
</dbReference>
<organism evidence="2 3">
    <name type="scientific">Accipiter nisus</name>
    <name type="common">Eurasian sparrowhawk</name>
    <dbReference type="NCBI Taxonomy" id="211598"/>
    <lineage>
        <taxon>Eukaryota</taxon>
        <taxon>Metazoa</taxon>
        <taxon>Chordata</taxon>
        <taxon>Craniata</taxon>
        <taxon>Vertebrata</taxon>
        <taxon>Euteleostomi</taxon>
        <taxon>Archelosauria</taxon>
        <taxon>Archosauria</taxon>
        <taxon>Dinosauria</taxon>
        <taxon>Saurischia</taxon>
        <taxon>Theropoda</taxon>
        <taxon>Coelurosauria</taxon>
        <taxon>Aves</taxon>
        <taxon>Neognathae</taxon>
        <taxon>Neoaves</taxon>
        <taxon>Telluraves</taxon>
        <taxon>Accipitrimorphae</taxon>
        <taxon>Accipitriformes</taxon>
        <taxon>Accipitridae</taxon>
        <taxon>Accipitrinae</taxon>
        <taxon>Accipiter</taxon>
    </lineage>
</organism>
<feature type="region of interest" description="Disordered" evidence="1">
    <location>
        <begin position="122"/>
        <end position="148"/>
    </location>
</feature>
<evidence type="ECO:0000256" key="1">
    <source>
        <dbReference type="SAM" id="MobiDB-lite"/>
    </source>
</evidence>
<feature type="compositionally biased region" description="Polar residues" evidence="1">
    <location>
        <begin position="122"/>
        <end position="133"/>
    </location>
</feature>
<sequence>MGMRRIFRRQPYPHPILRPTLPTPIPNRRPYPNPPYLPPRIWLKQPTRNRFKLRQNPIPSILLPKRHPRLHANTTPINNPSPIFPQPTWRPRKLYPSKPPKHTTTYQARMIFPICICHPTLNPKQTRRSSSPSRLRINPIPNSLPTQI</sequence>
<evidence type="ECO:0000313" key="3">
    <source>
        <dbReference type="Proteomes" id="UP000694541"/>
    </source>
</evidence>
<proteinExistence type="predicted"/>
<evidence type="ECO:0000313" key="2">
    <source>
        <dbReference type="Ensembl" id="ENSANIP00000011457.1"/>
    </source>
</evidence>
<feature type="compositionally biased region" description="Pro residues" evidence="1">
    <location>
        <begin position="12"/>
        <end position="30"/>
    </location>
</feature>